<keyword evidence="2" id="KW-0238">DNA-binding</keyword>
<name>A0A0L8KZV2_9ACTN</name>
<evidence type="ECO:0000256" key="4">
    <source>
        <dbReference type="SAM" id="MobiDB-lite"/>
    </source>
</evidence>
<sequence>MTGHNPRMIVTGHTSSGGHTDPPQGQQKAASIRDVAQAAGVSYQTVSRVINGHPNVREETRLRVEAAIQALGFRRNATALALASGVTRSVTVLTSNTVLYGYAATLQGLEEASRAAGYPLGVRVVTPEDDLDRTIASAADTGGGLVVIGFDRLGAAALDRVPAHVPCAAVVEAPPPGLTPDRPAVWADDREAARAATEHLLSLGHETVHYVAIPTSTGTRRSAGPRAEGWRQALRAAGVTPPTPSGKGWDAQAGYEAGKKLGRNPDVTAILCGNDDLALGVLRALHHAGRRVPEDVSVIGFDDAPHSGFVTPSLSTVRMDFHALGHTAFGLLRAQLDTGHQPPATTPAEPVLVLRESSGPRHA</sequence>
<dbReference type="Proteomes" id="UP000037251">
    <property type="component" value="Unassembled WGS sequence"/>
</dbReference>
<keyword evidence="7" id="KW-1185">Reference proteome</keyword>
<evidence type="ECO:0000313" key="7">
    <source>
        <dbReference type="Proteomes" id="UP000037251"/>
    </source>
</evidence>
<dbReference type="PROSITE" id="PS50932">
    <property type="entry name" value="HTH_LACI_2"/>
    <property type="match status" value="1"/>
</dbReference>
<feature type="region of interest" description="Disordered" evidence="4">
    <location>
        <begin position="1"/>
        <end position="27"/>
    </location>
</feature>
<dbReference type="PROSITE" id="PS00356">
    <property type="entry name" value="HTH_LACI_1"/>
    <property type="match status" value="1"/>
</dbReference>
<keyword evidence="3" id="KW-0804">Transcription</keyword>
<dbReference type="CDD" id="cd01392">
    <property type="entry name" value="HTH_LacI"/>
    <property type="match status" value="1"/>
</dbReference>
<dbReference type="InterPro" id="IPR046335">
    <property type="entry name" value="LacI/GalR-like_sensor"/>
</dbReference>
<dbReference type="PANTHER" id="PTHR30146:SF153">
    <property type="entry name" value="LACTOSE OPERON REPRESSOR"/>
    <property type="match status" value="1"/>
</dbReference>
<evidence type="ECO:0000256" key="1">
    <source>
        <dbReference type="ARBA" id="ARBA00023015"/>
    </source>
</evidence>
<feature type="domain" description="HTH lacI-type" evidence="5">
    <location>
        <begin position="30"/>
        <end position="84"/>
    </location>
</feature>
<proteinExistence type="predicted"/>
<organism evidence="6 7">
    <name type="scientific">Streptomyces resistomycificus</name>
    <dbReference type="NCBI Taxonomy" id="67356"/>
    <lineage>
        <taxon>Bacteria</taxon>
        <taxon>Bacillati</taxon>
        <taxon>Actinomycetota</taxon>
        <taxon>Actinomycetes</taxon>
        <taxon>Kitasatosporales</taxon>
        <taxon>Streptomycetaceae</taxon>
        <taxon>Streptomyces</taxon>
        <taxon>Streptomyces aurantiacus group</taxon>
    </lineage>
</organism>
<dbReference type="Gene3D" id="3.40.50.2300">
    <property type="match status" value="2"/>
</dbReference>
<dbReference type="EMBL" id="LGUS01000197">
    <property type="protein sequence ID" value="KOG31361.1"/>
    <property type="molecule type" value="Genomic_DNA"/>
</dbReference>
<dbReference type="GO" id="GO:0000976">
    <property type="term" value="F:transcription cis-regulatory region binding"/>
    <property type="evidence" value="ECO:0007669"/>
    <property type="project" value="TreeGrafter"/>
</dbReference>
<dbReference type="SUPFAM" id="SSF47413">
    <property type="entry name" value="lambda repressor-like DNA-binding domains"/>
    <property type="match status" value="1"/>
</dbReference>
<protein>
    <submittedName>
        <fullName evidence="6">LacI family transcriptional regulator</fullName>
    </submittedName>
</protein>
<dbReference type="SMART" id="SM00354">
    <property type="entry name" value="HTH_LACI"/>
    <property type="match status" value="1"/>
</dbReference>
<reference evidence="7" key="1">
    <citation type="submission" date="2015-07" db="EMBL/GenBank/DDBJ databases">
        <authorList>
            <person name="Ju K.-S."/>
            <person name="Doroghazi J.R."/>
            <person name="Metcalf W.W."/>
        </authorList>
    </citation>
    <scope>NUCLEOTIDE SEQUENCE [LARGE SCALE GENOMIC DNA]</scope>
    <source>
        <strain evidence="7">NRRL 2290</strain>
    </source>
</reference>
<accession>A0A0L8KZV2</accession>
<comment type="caution">
    <text evidence="6">The sequence shown here is derived from an EMBL/GenBank/DDBJ whole genome shotgun (WGS) entry which is preliminary data.</text>
</comment>
<dbReference type="PANTHER" id="PTHR30146">
    <property type="entry name" value="LACI-RELATED TRANSCRIPTIONAL REPRESSOR"/>
    <property type="match status" value="1"/>
</dbReference>
<keyword evidence="1" id="KW-0805">Transcription regulation</keyword>
<dbReference type="InterPro" id="IPR000843">
    <property type="entry name" value="HTH_LacI"/>
</dbReference>
<dbReference type="InterPro" id="IPR028082">
    <property type="entry name" value="Peripla_BP_I"/>
</dbReference>
<dbReference type="PATRIC" id="fig|67356.5.peg.6593"/>
<dbReference type="PRINTS" id="PR00036">
    <property type="entry name" value="HTHLACI"/>
</dbReference>
<dbReference type="SUPFAM" id="SSF53822">
    <property type="entry name" value="Periplasmic binding protein-like I"/>
    <property type="match status" value="1"/>
</dbReference>
<dbReference type="Pfam" id="PF00356">
    <property type="entry name" value="LacI"/>
    <property type="match status" value="1"/>
</dbReference>
<evidence type="ECO:0000256" key="2">
    <source>
        <dbReference type="ARBA" id="ARBA00023125"/>
    </source>
</evidence>
<dbReference type="STRING" id="67356.AQJ84_26720"/>
<gene>
    <name evidence="6" type="ORF">ADK37_30800</name>
</gene>
<dbReference type="InterPro" id="IPR010982">
    <property type="entry name" value="Lambda_DNA-bd_dom_sf"/>
</dbReference>
<dbReference type="eggNOG" id="COG1609">
    <property type="taxonomic scope" value="Bacteria"/>
</dbReference>
<dbReference type="Pfam" id="PF13377">
    <property type="entry name" value="Peripla_BP_3"/>
    <property type="match status" value="1"/>
</dbReference>
<evidence type="ECO:0000256" key="3">
    <source>
        <dbReference type="ARBA" id="ARBA00023163"/>
    </source>
</evidence>
<dbReference type="GO" id="GO:0003700">
    <property type="term" value="F:DNA-binding transcription factor activity"/>
    <property type="evidence" value="ECO:0007669"/>
    <property type="project" value="TreeGrafter"/>
</dbReference>
<dbReference type="CDD" id="cd01574">
    <property type="entry name" value="PBP1_LacI"/>
    <property type="match status" value="1"/>
</dbReference>
<dbReference type="Gene3D" id="1.10.260.40">
    <property type="entry name" value="lambda repressor-like DNA-binding domains"/>
    <property type="match status" value="1"/>
</dbReference>
<feature type="compositionally biased region" description="Polar residues" evidence="4">
    <location>
        <begin position="12"/>
        <end position="27"/>
    </location>
</feature>
<evidence type="ECO:0000259" key="5">
    <source>
        <dbReference type="PROSITE" id="PS50932"/>
    </source>
</evidence>
<dbReference type="AlphaFoldDB" id="A0A0L8KZV2"/>
<evidence type="ECO:0000313" key="6">
    <source>
        <dbReference type="EMBL" id="KOG31361.1"/>
    </source>
</evidence>